<dbReference type="PANTHER" id="PTHR10978:SF5">
    <property type="entry name" value="SUCCINATE DEHYDROGENASE CYTOCHROME B560 SUBUNIT, MITOCHONDRIAL"/>
    <property type="match status" value="1"/>
</dbReference>
<organism evidence="12 13">
    <name type="scientific">Asbolus verrucosus</name>
    <name type="common">Desert ironclad beetle</name>
    <dbReference type="NCBI Taxonomy" id="1661398"/>
    <lineage>
        <taxon>Eukaryota</taxon>
        <taxon>Metazoa</taxon>
        <taxon>Ecdysozoa</taxon>
        <taxon>Arthropoda</taxon>
        <taxon>Hexapoda</taxon>
        <taxon>Insecta</taxon>
        <taxon>Pterygota</taxon>
        <taxon>Neoptera</taxon>
        <taxon>Endopterygota</taxon>
        <taxon>Coleoptera</taxon>
        <taxon>Polyphaga</taxon>
        <taxon>Cucujiformia</taxon>
        <taxon>Tenebrionidae</taxon>
        <taxon>Pimeliinae</taxon>
        <taxon>Asbolus</taxon>
    </lineage>
</organism>
<evidence type="ECO:0000313" key="12">
    <source>
        <dbReference type="EMBL" id="RZC40806.1"/>
    </source>
</evidence>
<reference evidence="12 13" key="1">
    <citation type="submission" date="2017-03" db="EMBL/GenBank/DDBJ databases">
        <title>Genome of the blue death feigning beetle - Asbolus verrucosus.</title>
        <authorList>
            <person name="Rider S.D."/>
        </authorList>
    </citation>
    <scope>NUCLEOTIDE SEQUENCE [LARGE SCALE GENOMIC DNA]</scope>
    <source>
        <strain evidence="12">Butters</strain>
        <tissue evidence="12">Head and leg muscle</tissue>
    </source>
</reference>
<keyword evidence="4 11" id="KW-0812">Transmembrane</keyword>
<dbReference type="NCBIfam" id="TIGR02970">
    <property type="entry name" value="succ_dehyd_cytB"/>
    <property type="match status" value="1"/>
</dbReference>
<keyword evidence="5 9" id="KW-0479">Metal-binding</keyword>
<dbReference type="GO" id="GO:0009055">
    <property type="term" value="F:electron transfer activity"/>
    <property type="evidence" value="ECO:0007669"/>
    <property type="project" value="InterPro"/>
</dbReference>
<dbReference type="Proteomes" id="UP000292052">
    <property type="component" value="Unassembled WGS sequence"/>
</dbReference>
<evidence type="ECO:0000256" key="5">
    <source>
        <dbReference type="ARBA" id="ARBA00022723"/>
    </source>
</evidence>
<feature type="non-terminal residue" evidence="12">
    <location>
        <position position="156"/>
    </location>
</feature>
<name>A0A482W6T3_ASBVE</name>
<comment type="caution">
    <text evidence="12">The sequence shown here is derived from an EMBL/GenBank/DDBJ whole genome shotgun (WGS) entry which is preliminary data.</text>
</comment>
<dbReference type="GO" id="GO:0006099">
    <property type="term" value="P:tricarboxylic acid cycle"/>
    <property type="evidence" value="ECO:0007669"/>
    <property type="project" value="InterPro"/>
</dbReference>
<dbReference type="PIRSF" id="PIRSF000178">
    <property type="entry name" value="SDH_cyt_b560"/>
    <property type="match status" value="1"/>
</dbReference>
<feature type="binding site" description="axial binding residue" evidence="9">
    <location>
        <position position="114"/>
    </location>
    <ligand>
        <name>heme</name>
        <dbReference type="ChEBI" id="CHEBI:30413"/>
        <note>ligand shared with second transmembrane subunit</note>
    </ligand>
    <ligandPart>
        <name>Fe</name>
        <dbReference type="ChEBI" id="CHEBI:18248"/>
    </ligandPart>
</feature>
<feature type="transmembrane region" description="Helical" evidence="11">
    <location>
        <begin position="137"/>
        <end position="155"/>
    </location>
</feature>
<evidence type="ECO:0000256" key="10">
    <source>
        <dbReference type="SAM" id="MobiDB-lite"/>
    </source>
</evidence>
<evidence type="ECO:0000256" key="9">
    <source>
        <dbReference type="PIRSR" id="PIRSR000178-1"/>
    </source>
</evidence>
<dbReference type="Gene3D" id="1.20.1300.10">
    <property type="entry name" value="Fumarate reductase/succinate dehydrogenase, transmembrane subunit"/>
    <property type="match status" value="1"/>
</dbReference>
<dbReference type="FunFam" id="1.20.1300.10:FF:000011">
    <property type="entry name" value="Succinate dehydrogenase cytochrome b560 subunit"/>
    <property type="match status" value="1"/>
</dbReference>
<dbReference type="InterPro" id="IPR034804">
    <property type="entry name" value="SQR/QFR_C/D"/>
</dbReference>
<feature type="transmembrane region" description="Helical" evidence="11">
    <location>
        <begin position="98"/>
        <end position="116"/>
    </location>
</feature>
<evidence type="ECO:0000256" key="11">
    <source>
        <dbReference type="SAM" id="Phobius"/>
    </source>
</evidence>
<dbReference type="EMBL" id="QDEB01022926">
    <property type="protein sequence ID" value="RZC40806.1"/>
    <property type="molecule type" value="Genomic_DNA"/>
</dbReference>
<dbReference type="OrthoDB" id="588261at2759"/>
<keyword evidence="6 11" id="KW-1133">Transmembrane helix</keyword>
<feature type="transmembrane region" description="Helical" evidence="11">
    <location>
        <begin position="57"/>
        <end position="78"/>
    </location>
</feature>
<feature type="region of interest" description="Disordered" evidence="10">
    <location>
        <begin position="1"/>
        <end position="33"/>
    </location>
</feature>
<keyword evidence="7 9" id="KW-0408">Iron</keyword>
<evidence type="ECO:0000256" key="2">
    <source>
        <dbReference type="ARBA" id="ARBA00005163"/>
    </source>
</evidence>
<comment type="cofactor">
    <cofactor evidence="9">
        <name>heme</name>
        <dbReference type="ChEBI" id="CHEBI:30413"/>
    </cofactor>
    <text evidence="9">The heme is bound between the two transmembrane subunits.</text>
</comment>
<evidence type="ECO:0000256" key="6">
    <source>
        <dbReference type="ARBA" id="ARBA00022989"/>
    </source>
</evidence>
<dbReference type="PANTHER" id="PTHR10978">
    <property type="entry name" value="SUCCINATE DEHYDROGENASE CYTOCHROME B560 SUBUNIT"/>
    <property type="match status" value="1"/>
</dbReference>
<evidence type="ECO:0000256" key="8">
    <source>
        <dbReference type="ARBA" id="ARBA00023136"/>
    </source>
</evidence>
<dbReference type="Pfam" id="PF01127">
    <property type="entry name" value="Sdh_cyt"/>
    <property type="match status" value="1"/>
</dbReference>
<evidence type="ECO:0000256" key="3">
    <source>
        <dbReference type="ARBA" id="ARBA00022617"/>
    </source>
</evidence>
<comment type="pathway">
    <text evidence="2">Carbohydrate metabolism; tricarboxylic acid cycle.</text>
</comment>
<dbReference type="SUPFAM" id="SSF81343">
    <property type="entry name" value="Fumarate reductase respiratory complex transmembrane subunits"/>
    <property type="match status" value="1"/>
</dbReference>
<dbReference type="PROSITE" id="PS01001">
    <property type="entry name" value="SDH_CYT_2"/>
    <property type="match status" value="1"/>
</dbReference>
<proteinExistence type="predicted"/>
<dbReference type="GO" id="GO:0006121">
    <property type="term" value="P:mitochondrial electron transport, succinate to ubiquinone"/>
    <property type="evidence" value="ECO:0007669"/>
    <property type="project" value="UniProtKB-ARBA"/>
</dbReference>
<evidence type="ECO:0000313" key="13">
    <source>
        <dbReference type="Proteomes" id="UP000292052"/>
    </source>
</evidence>
<evidence type="ECO:0000256" key="4">
    <source>
        <dbReference type="ARBA" id="ARBA00022692"/>
    </source>
</evidence>
<accession>A0A482W6T3</accession>
<dbReference type="STRING" id="1661398.A0A482W6T3"/>
<dbReference type="InterPro" id="IPR018495">
    <property type="entry name" value="Succ_DH_cyt_bsu_CS"/>
</dbReference>
<dbReference type="AlphaFoldDB" id="A0A482W6T3"/>
<keyword evidence="13" id="KW-1185">Reference proteome</keyword>
<dbReference type="InterPro" id="IPR014314">
    <property type="entry name" value="Succ_DH_cytb556"/>
</dbReference>
<gene>
    <name evidence="12" type="ORF">BDFB_006285</name>
</gene>
<dbReference type="GO" id="GO:0016020">
    <property type="term" value="C:membrane"/>
    <property type="evidence" value="ECO:0007669"/>
    <property type="project" value="UniProtKB-SubCell"/>
</dbReference>
<dbReference type="GO" id="GO:0046872">
    <property type="term" value="F:metal ion binding"/>
    <property type="evidence" value="ECO:0007669"/>
    <property type="project" value="UniProtKB-KW"/>
</dbReference>
<sequence>MLAAVRPVTLKAQPAPPPQTEDHDKRNMKLGRPQSPHLTIYAPQLTSMLSITHRGTGIGLTSMVLGGYAILLSAAAVWSPNSIANYLDVLECAQVGGGALFVGKFILAFPFCYHFWNGIRHLMWDLGRFLTMKEVYATGYVMLALTVASTIALSSM</sequence>
<dbReference type="InterPro" id="IPR000701">
    <property type="entry name" value="SuccDH_FuR_B_TM-su"/>
</dbReference>
<evidence type="ECO:0000256" key="1">
    <source>
        <dbReference type="ARBA" id="ARBA00004141"/>
    </source>
</evidence>
<protein>
    <submittedName>
        <fullName evidence="12">Succinate dehydrogenase cytochrome b560 subunit, mitochondrial</fullName>
    </submittedName>
</protein>
<keyword evidence="3 9" id="KW-0349">Heme</keyword>
<dbReference type="CDD" id="cd03499">
    <property type="entry name" value="SQR_TypeC_SdhC"/>
    <property type="match status" value="1"/>
</dbReference>
<evidence type="ECO:0000256" key="7">
    <source>
        <dbReference type="ARBA" id="ARBA00023004"/>
    </source>
</evidence>
<dbReference type="GO" id="GO:0005739">
    <property type="term" value="C:mitochondrion"/>
    <property type="evidence" value="ECO:0007669"/>
    <property type="project" value="GOC"/>
</dbReference>
<comment type="subcellular location">
    <subcellularLocation>
        <location evidence="1">Membrane</location>
        <topology evidence="1">Multi-pass membrane protein</topology>
    </subcellularLocation>
</comment>
<keyword evidence="8 11" id="KW-0472">Membrane</keyword>